<keyword evidence="4" id="KW-1185">Reference proteome</keyword>
<protein>
    <recommendedName>
        <fullName evidence="2">PA14 domain-containing protein</fullName>
    </recommendedName>
</protein>
<dbReference type="Gene3D" id="2.60.40.10">
    <property type="entry name" value="Immunoglobulins"/>
    <property type="match status" value="1"/>
</dbReference>
<evidence type="ECO:0000313" key="3">
    <source>
        <dbReference type="EMBL" id="KPM47081.1"/>
    </source>
</evidence>
<dbReference type="Pfam" id="PF13573">
    <property type="entry name" value="SprB"/>
    <property type="match status" value="1"/>
</dbReference>
<feature type="domain" description="PA14" evidence="2">
    <location>
        <begin position="401"/>
        <end position="558"/>
    </location>
</feature>
<dbReference type="SUPFAM" id="SSF56988">
    <property type="entry name" value="Anthrax protective antigen"/>
    <property type="match status" value="1"/>
</dbReference>
<dbReference type="Proteomes" id="UP000050454">
    <property type="component" value="Unassembled WGS sequence"/>
</dbReference>
<dbReference type="AlphaFoldDB" id="A0A0P7BIW0"/>
<dbReference type="InterPro" id="IPR052387">
    <property type="entry name" value="Fibrocystin"/>
</dbReference>
<dbReference type="InterPro" id="IPR025667">
    <property type="entry name" value="SprB_repeat"/>
</dbReference>
<organism evidence="3 4">
    <name type="scientific">Jiulongibacter sediminis</name>
    <dbReference type="NCBI Taxonomy" id="1605367"/>
    <lineage>
        <taxon>Bacteria</taxon>
        <taxon>Pseudomonadati</taxon>
        <taxon>Bacteroidota</taxon>
        <taxon>Cytophagia</taxon>
        <taxon>Cytophagales</taxon>
        <taxon>Leadbetterellaceae</taxon>
        <taxon>Jiulongibacter</taxon>
    </lineage>
</organism>
<reference evidence="3 4" key="1">
    <citation type="submission" date="2015-07" db="EMBL/GenBank/DDBJ databases">
        <title>The draft genome sequence of Leadbetterella sp. JN14-9.</title>
        <authorList>
            <person name="Liu Y."/>
            <person name="Du J."/>
            <person name="Shao Z."/>
        </authorList>
    </citation>
    <scope>NUCLEOTIDE SEQUENCE [LARGE SCALE GENOMIC DNA]</scope>
    <source>
        <strain evidence="3 4">JN14-9</strain>
    </source>
</reference>
<dbReference type="EMBL" id="LGTQ01000013">
    <property type="protein sequence ID" value="KPM47081.1"/>
    <property type="molecule type" value="Genomic_DNA"/>
</dbReference>
<proteinExistence type="predicted"/>
<dbReference type="PATRIC" id="fig|1605367.3.peg.1001"/>
<evidence type="ECO:0000256" key="1">
    <source>
        <dbReference type="ARBA" id="ARBA00022729"/>
    </source>
</evidence>
<evidence type="ECO:0000313" key="4">
    <source>
        <dbReference type="Proteomes" id="UP000050454"/>
    </source>
</evidence>
<evidence type="ECO:0000259" key="2">
    <source>
        <dbReference type="PROSITE" id="PS51820"/>
    </source>
</evidence>
<comment type="caution">
    <text evidence="3">The sequence shown here is derived from an EMBL/GenBank/DDBJ whole genome shotgun (WGS) entry which is preliminary data.</text>
</comment>
<sequence length="693" mass="71758">MIGSNVADNKQTWQNAGVGSETVISSFGTPGGPPATVSDFMTVCTPEGSVINVPFTIQITEANGNVYDRMRSSTNGGYGQPYFTLFMDNFDGGCTTCDASNNAAYAPGNRIDVLYTFTYPVIISNLEVSDIDGSDTSNPPAGSSSFQDRVTFSATNASNTNAPLNVVVGKPGLITLSGTNNQTATSNWGAGQNYNIEPDSLQGAVFVSSTQAIKTLRISYIAGPNEPNPAQQAIRIGEIENVCCPTLPIVSGNIFDDCDGLDDNTVDGPNAAFSANTLFINVIDVSTNTIVAVAPVQSSGTYEAVVPSNDTYNLSLSTTPGTLGSSPPAASLPVGYTNTGEKLGSGTGSDGVVNGILTNVVVGTSDIANANFGVQGPIDYSITATSNGTVCFGDDINLSGNLPDGVLREAFYGISGTSISNLTSSPNYPDFPDEREVITSAIGPLNIADNYGTRVRYYFTPTVSGNYQFVIYGDDNTALYWSGSELSSPLSTIASIPDYTAQNELTKYASQQTSVLSLTAGQEYYFELLQKEGGGEDHYGILWKPPGSGTYSNIPAANLSYMNASWTGPNGFSSSTISSTISGATTAASGIYTLTATNLFGCAFTATVEVIVDNPVLSTTQSNVICNGGSTGSINLTVSGPASSYSYSWSNGATTEDISGLTAGTYSVTVTSNNGCTATTSVTITEPAAVAPS</sequence>
<gene>
    <name evidence="3" type="ORF">AFM12_17835</name>
</gene>
<dbReference type="PANTHER" id="PTHR46769">
    <property type="entry name" value="POLYCYSTIC KIDNEY AND HEPATIC DISEASE 1 (AUTOSOMAL RECESSIVE)-LIKE 1"/>
    <property type="match status" value="1"/>
</dbReference>
<feature type="non-terminal residue" evidence="3">
    <location>
        <position position="693"/>
    </location>
</feature>
<dbReference type="STRING" id="1605367.AFM12_17835"/>
<accession>A0A0P7BIW0</accession>
<dbReference type="Gene3D" id="2.60.40.740">
    <property type="match status" value="1"/>
</dbReference>
<dbReference type="PANTHER" id="PTHR46769:SF2">
    <property type="entry name" value="FIBROCYSTIN-L ISOFORM 2 PRECURSOR-RELATED"/>
    <property type="match status" value="1"/>
</dbReference>
<name>A0A0P7BIW0_9BACT</name>
<dbReference type="InterPro" id="IPR037524">
    <property type="entry name" value="PA14/GLEYA"/>
</dbReference>
<dbReference type="InterPro" id="IPR013783">
    <property type="entry name" value="Ig-like_fold"/>
</dbReference>
<dbReference type="PROSITE" id="PS51820">
    <property type="entry name" value="PA14"/>
    <property type="match status" value="1"/>
</dbReference>
<keyword evidence="1" id="KW-0732">Signal</keyword>